<dbReference type="Gene3D" id="3.90.550.10">
    <property type="entry name" value="Spore Coat Polysaccharide Biosynthesis Protein SpsA, Chain A"/>
    <property type="match status" value="1"/>
</dbReference>
<dbReference type="InterPro" id="IPR001173">
    <property type="entry name" value="Glyco_trans_2-like"/>
</dbReference>
<dbReference type="STRING" id="55207.KP22_01520"/>
<reference evidence="5 6" key="1">
    <citation type="submission" date="2014-08" db="EMBL/GenBank/DDBJ databases">
        <title>Genome sequences of NCPPB Pectobacterium isolates.</title>
        <authorList>
            <person name="Glover R.H."/>
            <person name="Sapp M."/>
            <person name="Elphinstone J."/>
        </authorList>
    </citation>
    <scope>NUCLEOTIDE SEQUENCE [LARGE SCALE GENOMIC DNA]</scope>
    <source>
        <strain evidence="5 6">NCPPB 2795</strain>
    </source>
</reference>
<dbReference type="eggNOG" id="COG1216">
    <property type="taxonomic scope" value="Bacteria"/>
</dbReference>
<proteinExistence type="inferred from homology"/>
<dbReference type="CDD" id="cd02526">
    <property type="entry name" value="GT2_RfbF_like"/>
    <property type="match status" value="1"/>
</dbReference>
<dbReference type="Pfam" id="PF00535">
    <property type="entry name" value="Glycos_transf_2"/>
    <property type="match status" value="1"/>
</dbReference>
<comment type="similarity">
    <text evidence="1">Belongs to the glycosyltransferase 2 family.</text>
</comment>
<gene>
    <name evidence="5" type="ORF">KP22_01520</name>
</gene>
<dbReference type="InterPro" id="IPR029044">
    <property type="entry name" value="Nucleotide-diphossugar_trans"/>
</dbReference>
<name>A0A093S9I8_9GAMM</name>
<protein>
    <recommendedName>
        <fullName evidence="4">Glycosyltransferase 2-like domain-containing protein</fullName>
    </recommendedName>
</protein>
<comment type="caution">
    <text evidence="5">The sequence shown here is derived from an EMBL/GenBank/DDBJ whole genome shotgun (WGS) entry which is preliminary data.</text>
</comment>
<dbReference type="EMBL" id="JQHM01000001">
    <property type="protein sequence ID" value="KFX06796.1"/>
    <property type="molecule type" value="Genomic_DNA"/>
</dbReference>
<dbReference type="AlphaFoldDB" id="A0A093S9I8"/>
<keyword evidence="3" id="KW-0808">Transferase</keyword>
<dbReference type="Proteomes" id="UP000032874">
    <property type="component" value="Unassembled WGS sequence"/>
</dbReference>
<evidence type="ECO:0000313" key="6">
    <source>
        <dbReference type="Proteomes" id="UP000032874"/>
    </source>
</evidence>
<dbReference type="PANTHER" id="PTHR43179:SF12">
    <property type="entry name" value="GALACTOFURANOSYLTRANSFERASE GLFT2"/>
    <property type="match status" value="1"/>
</dbReference>
<keyword evidence="2" id="KW-0328">Glycosyltransferase</keyword>
<sequence>MKTLAVVVFYNPEGDYFNRCLLIASQVDELIVYDNSIDESVITENKKNILKIDNAIYYSEGVNNGIGKALNYAVIKSKEGGYDLLFTFDQDTEVPSSYVKSLISSYLSEKNIGAIGPIYKDINVNRECRFPVSLGPFVVRKTLSGESKIQDVLSIITSGTLYPVKIFDKIGFFDEDFFIDYIDNEFCLRLQKNGYRVCVEPKICINHALGNRTVKKSIVKFSPTNYPFYRKYYITRNRLFVYKLYFLKYPGFVFYDFSAFALDFLRVILFESDKINKLKAYFYGVKHFILNKKGKIPY</sequence>
<organism evidence="5 6">
    <name type="scientific">Pectobacterium betavasculorum</name>
    <dbReference type="NCBI Taxonomy" id="55207"/>
    <lineage>
        <taxon>Bacteria</taxon>
        <taxon>Pseudomonadati</taxon>
        <taxon>Pseudomonadota</taxon>
        <taxon>Gammaproteobacteria</taxon>
        <taxon>Enterobacterales</taxon>
        <taxon>Pectobacteriaceae</taxon>
        <taxon>Pectobacterium</taxon>
    </lineage>
</organism>
<feature type="domain" description="Glycosyltransferase 2-like" evidence="4">
    <location>
        <begin position="6"/>
        <end position="169"/>
    </location>
</feature>
<dbReference type="RefSeq" id="WP_039321954.1">
    <property type="nucleotide sequence ID" value="NZ_JAODTE010000008.1"/>
</dbReference>
<accession>A0A093S9I8</accession>
<dbReference type="PANTHER" id="PTHR43179">
    <property type="entry name" value="RHAMNOSYLTRANSFERASE WBBL"/>
    <property type="match status" value="1"/>
</dbReference>
<evidence type="ECO:0000256" key="2">
    <source>
        <dbReference type="ARBA" id="ARBA00022676"/>
    </source>
</evidence>
<evidence type="ECO:0000259" key="4">
    <source>
        <dbReference type="Pfam" id="PF00535"/>
    </source>
</evidence>
<dbReference type="GO" id="GO:0016757">
    <property type="term" value="F:glycosyltransferase activity"/>
    <property type="evidence" value="ECO:0007669"/>
    <property type="project" value="UniProtKB-KW"/>
</dbReference>
<dbReference type="SUPFAM" id="SSF53448">
    <property type="entry name" value="Nucleotide-diphospho-sugar transferases"/>
    <property type="match status" value="1"/>
</dbReference>
<evidence type="ECO:0000256" key="1">
    <source>
        <dbReference type="ARBA" id="ARBA00006739"/>
    </source>
</evidence>
<evidence type="ECO:0000313" key="5">
    <source>
        <dbReference type="EMBL" id="KFX06796.1"/>
    </source>
</evidence>
<evidence type="ECO:0000256" key="3">
    <source>
        <dbReference type="ARBA" id="ARBA00022679"/>
    </source>
</evidence>